<comment type="similarity">
    <text evidence="2">Belongs to the pantothenate synthetase family.</text>
</comment>
<dbReference type="Pfam" id="PF02569">
    <property type="entry name" value="Pantoate_ligase"/>
    <property type="match status" value="1"/>
</dbReference>
<dbReference type="GO" id="GO:0015940">
    <property type="term" value="P:pantothenate biosynthetic process"/>
    <property type="evidence" value="ECO:0007669"/>
    <property type="project" value="UniProtKB-KW"/>
</dbReference>
<dbReference type="SUPFAM" id="SSF52374">
    <property type="entry name" value="Nucleotidylyl transferase"/>
    <property type="match status" value="1"/>
</dbReference>
<keyword evidence="7" id="KW-0547">Nucleotide-binding</keyword>
<gene>
    <name evidence="12" type="primary">pan6</name>
    <name evidence="12" type="ORF">CcaverHIS019_0111760</name>
</gene>
<dbReference type="GeneID" id="85492329"/>
<evidence type="ECO:0000256" key="1">
    <source>
        <dbReference type="ARBA" id="ARBA00004990"/>
    </source>
</evidence>
<evidence type="ECO:0000256" key="9">
    <source>
        <dbReference type="ARBA" id="ARBA00029902"/>
    </source>
</evidence>
<evidence type="ECO:0000313" key="12">
    <source>
        <dbReference type="EMBL" id="BEI88458.1"/>
    </source>
</evidence>
<organism evidence="12 13">
    <name type="scientific">Cutaneotrichosporon cavernicola</name>
    <dbReference type="NCBI Taxonomy" id="279322"/>
    <lineage>
        <taxon>Eukaryota</taxon>
        <taxon>Fungi</taxon>
        <taxon>Dikarya</taxon>
        <taxon>Basidiomycota</taxon>
        <taxon>Agaricomycotina</taxon>
        <taxon>Tremellomycetes</taxon>
        <taxon>Trichosporonales</taxon>
        <taxon>Trichosporonaceae</taxon>
        <taxon>Cutaneotrichosporon</taxon>
    </lineage>
</organism>
<evidence type="ECO:0000256" key="8">
    <source>
        <dbReference type="ARBA" id="ARBA00022840"/>
    </source>
</evidence>
<keyword evidence="8" id="KW-0067">ATP-binding</keyword>
<evidence type="ECO:0000256" key="10">
    <source>
        <dbReference type="ARBA" id="ARBA00032806"/>
    </source>
</evidence>
<dbReference type="Proteomes" id="UP001233271">
    <property type="component" value="Chromosome 1"/>
</dbReference>
<dbReference type="InterPro" id="IPR014729">
    <property type="entry name" value="Rossmann-like_a/b/a_fold"/>
</dbReference>
<evidence type="ECO:0000256" key="7">
    <source>
        <dbReference type="ARBA" id="ARBA00022741"/>
    </source>
</evidence>
<evidence type="ECO:0000256" key="11">
    <source>
        <dbReference type="ARBA" id="ARBA00048258"/>
    </source>
</evidence>
<evidence type="ECO:0000313" key="13">
    <source>
        <dbReference type="Proteomes" id="UP001233271"/>
    </source>
</evidence>
<dbReference type="EMBL" id="AP028212">
    <property type="protein sequence ID" value="BEI88458.1"/>
    <property type="molecule type" value="Genomic_DNA"/>
</dbReference>
<evidence type="ECO:0000256" key="6">
    <source>
        <dbReference type="ARBA" id="ARBA00022655"/>
    </source>
</evidence>
<evidence type="ECO:0000256" key="3">
    <source>
        <dbReference type="ARBA" id="ARBA00012219"/>
    </source>
</evidence>
<sequence>MFALAQRGARAHAPPLARGFNSARNHIPVIRSLGQMRRWRAQARSLGLEVGLIPTMGALHDGHLNLVRASVNRHPLTVMSLFVNPTQFAPHEDLNAYPRTFESDMDKLRGLLRQGPAAVIHGLGISEYDRRLPKQNPGPPQGESPLVVFAPTVDTMYPLRGELQNLTEHKGATIHVKGWGDVMEGASRPQFFTGVSTVCTKLFNAVEPDHAYFGQKDIQQALLLKILQQDLLSSHPPPENLHILPTTRDKDTGLALSSRNSYLSEPELKVAPVLQRALKAASSAWDNCASGSTMIEVANRVVAEEQERIRNEGEDVVLTPDYFEVFDRQTFAPFRGTPTGEDKLVISGALRVGKTRLIDNLLLGWDAEALDVSNDV</sequence>
<comment type="catalytic activity">
    <reaction evidence="11">
        <text>(R)-pantoate + beta-alanine + ATP = (R)-pantothenate + AMP + diphosphate + H(+)</text>
        <dbReference type="Rhea" id="RHEA:10912"/>
        <dbReference type="ChEBI" id="CHEBI:15378"/>
        <dbReference type="ChEBI" id="CHEBI:15980"/>
        <dbReference type="ChEBI" id="CHEBI:29032"/>
        <dbReference type="ChEBI" id="CHEBI:30616"/>
        <dbReference type="ChEBI" id="CHEBI:33019"/>
        <dbReference type="ChEBI" id="CHEBI:57966"/>
        <dbReference type="ChEBI" id="CHEBI:456215"/>
        <dbReference type="EC" id="6.3.2.1"/>
    </reaction>
</comment>
<dbReference type="EC" id="6.3.2.1" evidence="3"/>
<name>A0AA48II67_9TREE</name>
<keyword evidence="6" id="KW-0566">Pantothenate biosynthesis</keyword>
<reference evidence="12" key="1">
    <citation type="journal article" date="2023" name="BMC Genomics">
        <title>Chromosome-level genome assemblies of Cutaneotrichosporon spp. (Trichosporonales, Basidiomycota) reveal imbalanced evolution between nucleotide sequences and chromosome synteny.</title>
        <authorList>
            <person name="Kobayashi Y."/>
            <person name="Kayamori A."/>
            <person name="Aoki K."/>
            <person name="Shiwa Y."/>
            <person name="Matsutani M."/>
            <person name="Fujita N."/>
            <person name="Sugita T."/>
            <person name="Iwasaki W."/>
            <person name="Tanaka N."/>
            <person name="Takashima M."/>
        </authorList>
    </citation>
    <scope>NUCLEOTIDE SEQUENCE</scope>
    <source>
        <strain evidence="12">HIS019</strain>
    </source>
</reference>
<dbReference type="Gene3D" id="3.40.50.620">
    <property type="entry name" value="HUPs"/>
    <property type="match status" value="1"/>
</dbReference>
<proteinExistence type="inferred from homology"/>
<dbReference type="GO" id="GO:0005524">
    <property type="term" value="F:ATP binding"/>
    <property type="evidence" value="ECO:0007669"/>
    <property type="project" value="UniProtKB-KW"/>
</dbReference>
<dbReference type="InterPro" id="IPR042176">
    <property type="entry name" value="Pantoate_ligase_C"/>
</dbReference>
<dbReference type="Gene3D" id="3.30.1300.10">
    <property type="entry name" value="Pantoate-beta-alanine ligase, C-terminal domain"/>
    <property type="match status" value="1"/>
</dbReference>
<evidence type="ECO:0000256" key="4">
    <source>
        <dbReference type="ARBA" id="ARBA00015647"/>
    </source>
</evidence>
<dbReference type="HAMAP" id="MF_00158">
    <property type="entry name" value="PanC"/>
    <property type="match status" value="1"/>
</dbReference>
<dbReference type="RefSeq" id="XP_060453724.1">
    <property type="nucleotide sequence ID" value="XM_060596763.1"/>
</dbReference>
<protein>
    <recommendedName>
        <fullName evidence="4">Pantoate--beta-alanine ligase</fullName>
        <ecNumber evidence="3">6.3.2.1</ecNumber>
    </recommendedName>
    <alternativeName>
        <fullName evidence="10">Pantoate-activating enzyme</fullName>
    </alternativeName>
    <alternativeName>
        <fullName evidence="9">Pantothenate synthetase</fullName>
    </alternativeName>
</protein>
<accession>A0AA48II67</accession>
<keyword evidence="5" id="KW-0436">Ligase</keyword>
<dbReference type="GO" id="GO:0004592">
    <property type="term" value="F:pantoate-beta-alanine ligase activity"/>
    <property type="evidence" value="ECO:0007669"/>
    <property type="project" value="UniProtKB-EC"/>
</dbReference>
<comment type="pathway">
    <text evidence="1">Cofactor biosynthesis; (R)-pantothenate biosynthesis; (R)-pantothenate from (R)-pantoate and beta-alanine: step 1/1.</text>
</comment>
<dbReference type="InterPro" id="IPR003721">
    <property type="entry name" value="Pantoate_ligase"/>
</dbReference>
<evidence type="ECO:0000256" key="5">
    <source>
        <dbReference type="ARBA" id="ARBA00022598"/>
    </source>
</evidence>
<dbReference type="KEGG" id="ccac:CcaHIS019_0111760"/>
<dbReference type="PANTHER" id="PTHR21299:SF1">
    <property type="entry name" value="PANTOATE--BETA-ALANINE LIGASE"/>
    <property type="match status" value="1"/>
</dbReference>
<dbReference type="AlphaFoldDB" id="A0AA48II67"/>
<keyword evidence="13" id="KW-1185">Reference proteome</keyword>
<evidence type="ECO:0000256" key="2">
    <source>
        <dbReference type="ARBA" id="ARBA00009256"/>
    </source>
</evidence>
<dbReference type="PANTHER" id="PTHR21299">
    <property type="entry name" value="CYTIDYLATE KINASE/PANTOATE-BETA-ALANINE LIGASE"/>
    <property type="match status" value="1"/>
</dbReference>